<evidence type="ECO:0000256" key="1">
    <source>
        <dbReference type="ARBA" id="ARBA00023015"/>
    </source>
</evidence>
<evidence type="ECO:0000256" key="3">
    <source>
        <dbReference type="ARBA" id="ARBA00023163"/>
    </source>
</evidence>
<comment type="caution">
    <text evidence="5">The sequence shown here is derived from an EMBL/GenBank/DDBJ whole genome shotgun (WGS) entry which is preliminary data.</text>
</comment>
<keyword evidence="2" id="KW-0238">DNA-binding</keyword>
<dbReference type="Gene3D" id="1.10.10.60">
    <property type="entry name" value="Homeodomain-like"/>
    <property type="match status" value="1"/>
</dbReference>
<protein>
    <submittedName>
        <fullName evidence="5">Helix-turn-helix domain-containing protein</fullName>
    </submittedName>
</protein>
<dbReference type="PANTHER" id="PTHR46796:SF13">
    <property type="entry name" value="HTH-TYPE TRANSCRIPTIONAL ACTIVATOR RHAS"/>
    <property type="match status" value="1"/>
</dbReference>
<dbReference type="EMBL" id="JAJNEC010000005">
    <property type="protein sequence ID" value="MCD2423747.1"/>
    <property type="molecule type" value="Genomic_DNA"/>
</dbReference>
<keyword evidence="6" id="KW-1185">Reference proteome</keyword>
<dbReference type="Pfam" id="PF12833">
    <property type="entry name" value="HTH_18"/>
    <property type="match status" value="1"/>
</dbReference>
<dbReference type="InterPro" id="IPR050204">
    <property type="entry name" value="AraC_XylS_family_regulators"/>
</dbReference>
<dbReference type="Pfam" id="PF20240">
    <property type="entry name" value="DUF6597"/>
    <property type="match status" value="1"/>
</dbReference>
<dbReference type="RefSeq" id="WP_231005007.1">
    <property type="nucleotide sequence ID" value="NZ_JAJNEC010000005.1"/>
</dbReference>
<sequence>MVSHKIHHLTPHPLLLPFIKYYSIREIDITRHTTLKKLTTYGLQTSIDFFLGTPFQIINIADSTEQRFNRCMIRGLRTSCKYLLNLTGRFLSFNIKFTPTGMYQLLGIPMEHFTDQDIPLATLNALPADEIAERLALEDSNDKRRQIIESYLIKKINTREKKIIYLNDSFYEKMIEEKADHPIQQLSIRYHLSERQLERCFLKEIGTTPKGYEQLIRFDRLIQKKITCPTHNWTSLCHDAGYYDQMHMIRAFKAILKITPKEFVASNYAI</sequence>
<proteinExistence type="predicted"/>
<dbReference type="SMART" id="SM00342">
    <property type="entry name" value="HTH_ARAC"/>
    <property type="match status" value="1"/>
</dbReference>
<keyword evidence="3" id="KW-0804">Transcription</keyword>
<name>A0ABS8PRN9_9BACT</name>
<reference evidence="5 6" key="1">
    <citation type="submission" date="2021-11" db="EMBL/GenBank/DDBJ databases">
        <title>Genomic of Niabella pedocola.</title>
        <authorList>
            <person name="Wu T."/>
        </authorList>
    </citation>
    <scope>NUCLEOTIDE SEQUENCE [LARGE SCALE GENOMIC DNA]</scope>
    <source>
        <strain evidence="5 6">JCM 31011</strain>
    </source>
</reference>
<organism evidence="5 6">
    <name type="scientific">Niabella pedocola</name>
    <dbReference type="NCBI Taxonomy" id="1752077"/>
    <lineage>
        <taxon>Bacteria</taxon>
        <taxon>Pseudomonadati</taxon>
        <taxon>Bacteroidota</taxon>
        <taxon>Chitinophagia</taxon>
        <taxon>Chitinophagales</taxon>
        <taxon>Chitinophagaceae</taxon>
        <taxon>Niabella</taxon>
    </lineage>
</organism>
<dbReference type="InterPro" id="IPR046532">
    <property type="entry name" value="DUF6597"/>
</dbReference>
<evidence type="ECO:0000313" key="5">
    <source>
        <dbReference type="EMBL" id="MCD2423747.1"/>
    </source>
</evidence>
<evidence type="ECO:0000313" key="6">
    <source>
        <dbReference type="Proteomes" id="UP001199816"/>
    </source>
</evidence>
<dbReference type="PROSITE" id="PS01124">
    <property type="entry name" value="HTH_ARAC_FAMILY_2"/>
    <property type="match status" value="1"/>
</dbReference>
<feature type="domain" description="HTH araC/xylS-type" evidence="4">
    <location>
        <begin position="160"/>
        <end position="266"/>
    </location>
</feature>
<dbReference type="PANTHER" id="PTHR46796">
    <property type="entry name" value="HTH-TYPE TRANSCRIPTIONAL ACTIVATOR RHAS-RELATED"/>
    <property type="match status" value="1"/>
</dbReference>
<evidence type="ECO:0000259" key="4">
    <source>
        <dbReference type="PROSITE" id="PS01124"/>
    </source>
</evidence>
<evidence type="ECO:0000256" key="2">
    <source>
        <dbReference type="ARBA" id="ARBA00023125"/>
    </source>
</evidence>
<dbReference type="InterPro" id="IPR018060">
    <property type="entry name" value="HTH_AraC"/>
</dbReference>
<dbReference type="Proteomes" id="UP001199816">
    <property type="component" value="Unassembled WGS sequence"/>
</dbReference>
<gene>
    <name evidence="5" type="ORF">LQ567_13310</name>
</gene>
<keyword evidence="1" id="KW-0805">Transcription regulation</keyword>
<accession>A0ABS8PRN9</accession>